<dbReference type="Gene3D" id="3.10.20.860">
    <property type="match status" value="1"/>
</dbReference>
<accession>A0ABX8X4J8</accession>
<dbReference type="RefSeq" id="WP_220611342.1">
    <property type="nucleotide sequence ID" value="NZ_CP080598.1"/>
</dbReference>
<organism evidence="1 2">
    <name type="scientific">Sphaerospermopsis torques-reginae ITEP-024</name>
    <dbReference type="NCBI Taxonomy" id="984208"/>
    <lineage>
        <taxon>Bacteria</taxon>
        <taxon>Bacillati</taxon>
        <taxon>Cyanobacteriota</taxon>
        <taxon>Cyanophyceae</taxon>
        <taxon>Nostocales</taxon>
        <taxon>Aphanizomenonaceae</taxon>
        <taxon>Sphaerospermopsis</taxon>
        <taxon>Sphaerospermopsis torques-reginae</taxon>
    </lineage>
</organism>
<sequence length="47" mass="5228">MKPKKCPTCQGELQTKQVEKILKGGNHTAIIQVEAEVCLNCGERLYP</sequence>
<reference evidence="1 2" key="1">
    <citation type="journal article" date="2022" name="J. Am. Chem. Soc.">
        <title>Biosynthesis of Guanitoxin Enables Global Environmental Detection in Freshwater Cyanobacteria.</title>
        <authorList>
            <person name="Lima S.T."/>
            <person name="Fallon T.R."/>
            <person name="Cordoza J.L."/>
            <person name="Chekan J.R."/>
            <person name="Delbaje E."/>
            <person name="Hopiavuori A.R."/>
            <person name="Alvarenga D.O."/>
            <person name="Wood S.M."/>
            <person name="Luhavaya H."/>
            <person name="Baumgartner J.T."/>
            <person name="Dorr F.A."/>
            <person name="Etchegaray A."/>
            <person name="Pinto E."/>
            <person name="McKinnie S.M.K."/>
            <person name="Fiore M.F."/>
            <person name="Moore B.S."/>
        </authorList>
    </citation>
    <scope>NUCLEOTIDE SEQUENCE [LARGE SCALE GENOMIC DNA]</scope>
    <source>
        <strain evidence="1 2">ITEP-024</strain>
    </source>
</reference>
<dbReference type="EMBL" id="CP080598">
    <property type="protein sequence ID" value="QYX33611.1"/>
    <property type="molecule type" value="Genomic_DNA"/>
</dbReference>
<protein>
    <submittedName>
        <fullName evidence="1">YgiT-type zinc finger protein</fullName>
    </submittedName>
</protein>
<evidence type="ECO:0000313" key="1">
    <source>
        <dbReference type="EMBL" id="QYX33611.1"/>
    </source>
</evidence>
<dbReference type="InterPro" id="IPR022453">
    <property type="entry name" value="Znf_MqsA-type"/>
</dbReference>
<proteinExistence type="predicted"/>
<evidence type="ECO:0000313" key="2">
    <source>
        <dbReference type="Proteomes" id="UP000826540"/>
    </source>
</evidence>
<dbReference type="Proteomes" id="UP000826540">
    <property type="component" value="Chromosome"/>
</dbReference>
<gene>
    <name evidence="1" type="ORF">K2F26_10055</name>
</gene>
<dbReference type="NCBIfam" id="TIGR03831">
    <property type="entry name" value="YgiT_finger"/>
    <property type="match status" value="1"/>
</dbReference>
<keyword evidence="2" id="KW-1185">Reference proteome</keyword>
<name>A0ABX8X4J8_9CYAN</name>